<geneLocation type="plasmid" evidence="2 3">
    <name>2</name>
</geneLocation>
<reference evidence="2 3" key="1">
    <citation type="journal article" date="2014" name="Genome Announc.">
        <title>Genome Sequence and Methylome of Soil Bacterium Gemmatirosa kalamazoonensis KBS708T, a Member of the Rarely Cultivated Gemmatimonadetes Phylum.</title>
        <authorList>
            <person name="Debruyn J.M."/>
            <person name="Radosevich M."/>
            <person name="Wommack K.E."/>
            <person name="Polson S.W."/>
            <person name="Hauser L.J."/>
            <person name="Fawaz M.N."/>
            <person name="Korlach J."/>
            <person name="Tsai Y.C."/>
        </authorList>
    </citation>
    <scope>NUCLEOTIDE SEQUENCE [LARGE SCALE GENOMIC DNA]</scope>
    <source>
        <strain evidence="2 3">KBS708</strain>
        <plasmid evidence="3">Plasmid 2</plasmid>
    </source>
</reference>
<dbReference type="InterPro" id="IPR036390">
    <property type="entry name" value="WH_DNA-bd_sf"/>
</dbReference>
<evidence type="ECO:0000313" key="3">
    <source>
        <dbReference type="Proteomes" id="UP000019151"/>
    </source>
</evidence>
<dbReference type="EMBL" id="CP007130">
    <property type="protein sequence ID" value="AHG93878.1"/>
    <property type="molecule type" value="Genomic_DNA"/>
</dbReference>
<dbReference type="InterPro" id="IPR005149">
    <property type="entry name" value="Tscrpt_reg_PadR_N"/>
</dbReference>
<dbReference type="Proteomes" id="UP000019151">
    <property type="component" value="Plasmid 2"/>
</dbReference>
<dbReference type="RefSeq" id="WP_025415167.1">
    <property type="nucleotide sequence ID" value="NZ_CP007130.1"/>
</dbReference>
<evidence type="ECO:0000313" key="2">
    <source>
        <dbReference type="EMBL" id="AHG93878.1"/>
    </source>
</evidence>
<sequence length="116" mass="13107">MPSDTFLPLKNVDVLILTMLTAGERHGYGIRQDIIDHTDGALRLEAANLYRSIRRLTDLGFVDESGRRAAPDADDERRRYYRITAAGHRALAAEMLRLRALVRLAEARRLIPPEPA</sequence>
<organism evidence="2 3">
    <name type="scientific">Gemmatirosa kalamazoonensis</name>
    <dbReference type="NCBI Taxonomy" id="861299"/>
    <lineage>
        <taxon>Bacteria</taxon>
        <taxon>Pseudomonadati</taxon>
        <taxon>Gemmatimonadota</taxon>
        <taxon>Gemmatimonadia</taxon>
        <taxon>Gemmatimonadales</taxon>
        <taxon>Gemmatimonadaceae</taxon>
        <taxon>Gemmatirosa</taxon>
    </lineage>
</organism>
<gene>
    <name evidence="2" type="ORF">J421_6343</name>
</gene>
<dbReference type="PANTHER" id="PTHR33169:SF13">
    <property type="entry name" value="PADR-FAMILY TRANSCRIPTIONAL REGULATOR"/>
    <property type="match status" value="1"/>
</dbReference>
<dbReference type="InParanoid" id="W0RWC7"/>
<proteinExistence type="predicted"/>
<feature type="domain" description="Transcription regulator PadR N-terminal" evidence="1">
    <location>
        <begin position="16"/>
        <end position="92"/>
    </location>
</feature>
<dbReference type="Pfam" id="PF03551">
    <property type="entry name" value="PadR"/>
    <property type="match status" value="1"/>
</dbReference>
<dbReference type="PATRIC" id="fig|861299.3.peg.6416"/>
<dbReference type="InterPro" id="IPR052509">
    <property type="entry name" value="Metal_resp_DNA-bind_regulator"/>
</dbReference>
<evidence type="ECO:0000259" key="1">
    <source>
        <dbReference type="Pfam" id="PF03551"/>
    </source>
</evidence>
<dbReference type="eggNOG" id="COG1695">
    <property type="taxonomic scope" value="Bacteria"/>
</dbReference>
<name>W0RWC7_9BACT</name>
<keyword evidence="3" id="KW-1185">Reference proteome</keyword>
<dbReference type="KEGG" id="gba:J421_6343"/>
<dbReference type="HOGENOM" id="CLU_063440_4_0_0"/>
<dbReference type="InterPro" id="IPR036388">
    <property type="entry name" value="WH-like_DNA-bd_sf"/>
</dbReference>
<keyword evidence="2" id="KW-0614">Plasmid</keyword>
<dbReference type="OrthoDB" id="9814826at2"/>
<dbReference type="Gene3D" id="1.10.10.10">
    <property type="entry name" value="Winged helix-like DNA-binding domain superfamily/Winged helix DNA-binding domain"/>
    <property type="match status" value="1"/>
</dbReference>
<accession>W0RWC7</accession>
<dbReference type="PANTHER" id="PTHR33169">
    <property type="entry name" value="PADR-FAMILY TRANSCRIPTIONAL REGULATOR"/>
    <property type="match status" value="1"/>
</dbReference>
<protein>
    <submittedName>
        <fullName evidence="2">Transcriptional regulator PadR family protein</fullName>
    </submittedName>
</protein>
<dbReference type="SUPFAM" id="SSF46785">
    <property type="entry name" value="Winged helix' DNA-binding domain"/>
    <property type="match status" value="1"/>
</dbReference>
<dbReference type="AlphaFoldDB" id="W0RWC7"/>